<accession>A0AAN6WPP0</accession>
<dbReference type="EMBL" id="MU864506">
    <property type="protein sequence ID" value="KAK4184082.1"/>
    <property type="molecule type" value="Genomic_DNA"/>
</dbReference>
<feature type="signal peptide" evidence="2">
    <location>
        <begin position="1"/>
        <end position="20"/>
    </location>
</feature>
<reference evidence="3" key="1">
    <citation type="journal article" date="2023" name="Mol. Phylogenet. Evol.">
        <title>Genome-scale phylogeny and comparative genomics of the fungal order Sordariales.</title>
        <authorList>
            <person name="Hensen N."/>
            <person name="Bonometti L."/>
            <person name="Westerberg I."/>
            <person name="Brannstrom I.O."/>
            <person name="Guillou S."/>
            <person name="Cros-Aarteil S."/>
            <person name="Calhoun S."/>
            <person name="Haridas S."/>
            <person name="Kuo A."/>
            <person name="Mondo S."/>
            <person name="Pangilinan J."/>
            <person name="Riley R."/>
            <person name="LaButti K."/>
            <person name="Andreopoulos B."/>
            <person name="Lipzen A."/>
            <person name="Chen C."/>
            <person name="Yan M."/>
            <person name="Daum C."/>
            <person name="Ng V."/>
            <person name="Clum A."/>
            <person name="Steindorff A."/>
            <person name="Ohm R.A."/>
            <person name="Martin F."/>
            <person name="Silar P."/>
            <person name="Natvig D.O."/>
            <person name="Lalanne C."/>
            <person name="Gautier V."/>
            <person name="Ament-Velasquez S.L."/>
            <person name="Kruys A."/>
            <person name="Hutchinson M.I."/>
            <person name="Powell A.J."/>
            <person name="Barry K."/>
            <person name="Miller A.N."/>
            <person name="Grigoriev I.V."/>
            <person name="Debuchy R."/>
            <person name="Gladieux P."/>
            <person name="Hiltunen Thoren M."/>
            <person name="Johannesson H."/>
        </authorList>
    </citation>
    <scope>NUCLEOTIDE SEQUENCE</scope>
    <source>
        <strain evidence="3">PSN309</strain>
    </source>
</reference>
<evidence type="ECO:0000313" key="3">
    <source>
        <dbReference type="EMBL" id="KAK4184082.1"/>
    </source>
</evidence>
<feature type="chain" id="PRO_5042976599" evidence="2">
    <location>
        <begin position="21"/>
        <end position="350"/>
    </location>
</feature>
<gene>
    <name evidence="3" type="ORF">QBC35DRAFT_541186</name>
</gene>
<comment type="caution">
    <text evidence="3">The sequence shown here is derived from an EMBL/GenBank/DDBJ whole genome shotgun (WGS) entry which is preliminary data.</text>
</comment>
<feature type="region of interest" description="Disordered" evidence="1">
    <location>
        <begin position="58"/>
        <end position="80"/>
    </location>
</feature>
<keyword evidence="2" id="KW-0732">Signal</keyword>
<dbReference type="Proteomes" id="UP001302126">
    <property type="component" value="Unassembled WGS sequence"/>
</dbReference>
<proteinExistence type="predicted"/>
<keyword evidence="4" id="KW-1185">Reference proteome</keyword>
<name>A0AAN6WPP0_9PEZI</name>
<sequence>MSRLLWAAVLLFFLAVDVLAKSDVGAAEKIGMYMLYRIMYRYTTKEGGEGDWDRTKMPLLPHLNPTQKGDKKTNKGLVDPSRGLDSGMLEFPDFLDALMGYEPYGDGSLARHDMSAREKPPPDGIKWTDDFDKLAAKVKEGGFMGTVKMHHARGLREKKKGDTYAKLYVDLNARLEMAQKNHGTNKAFLDEVKQLKPLVANILDQRKAEFGKYIPEDIALIFFSKTDDKGKYLKYSNPRSTKEVAFEPEDRASLKKNRIPIEGTKVHTTNGDIHGPTDITKTLESEENKAAFKKRFGVKTDKNVKKKLEEWIKDYGKDKAIPQMTWESKAHLVAMKNWEVMVNNMNEWCS</sequence>
<evidence type="ECO:0000256" key="2">
    <source>
        <dbReference type="SAM" id="SignalP"/>
    </source>
</evidence>
<evidence type="ECO:0000256" key="1">
    <source>
        <dbReference type="SAM" id="MobiDB-lite"/>
    </source>
</evidence>
<evidence type="ECO:0000313" key="4">
    <source>
        <dbReference type="Proteomes" id="UP001302126"/>
    </source>
</evidence>
<reference evidence="3" key="2">
    <citation type="submission" date="2023-05" db="EMBL/GenBank/DDBJ databases">
        <authorList>
            <consortium name="Lawrence Berkeley National Laboratory"/>
            <person name="Steindorff A."/>
            <person name="Hensen N."/>
            <person name="Bonometti L."/>
            <person name="Westerberg I."/>
            <person name="Brannstrom I.O."/>
            <person name="Guillou S."/>
            <person name="Cros-Aarteil S."/>
            <person name="Calhoun S."/>
            <person name="Haridas S."/>
            <person name="Kuo A."/>
            <person name="Mondo S."/>
            <person name="Pangilinan J."/>
            <person name="Riley R."/>
            <person name="Labutti K."/>
            <person name="Andreopoulos B."/>
            <person name="Lipzen A."/>
            <person name="Chen C."/>
            <person name="Yanf M."/>
            <person name="Daum C."/>
            <person name="Ng V."/>
            <person name="Clum A."/>
            <person name="Ohm R."/>
            <person name="Martin F."/>
            <person name="Silar P."/>
            <person name="Natvig D."/>
            <person name="Lalanne C."/>
            <person name="Gautier V."/>
            <person name="Ament-Velasquez S.L."/>
            <person name="Kruys A."/>
            <person name="Hutchinson M.I."/>
            <person name="Powell A.J."/>
            <person name="Barry K."/>
            <person name="Miller A.N."/>
            <person name="Grigoriev I.V."/>
            <person name="Debuchy R."/>
            <person name="Gladieux P."/>
            <person name="Thoren M.H."/>
            <person name="Johannesson H."/>
        </authorList>
    </citation>
    <scope>NUCLEOTIDE SEQUENCE</scope>
    <source>
        <strain evidence="3">PSN309</strain>
    </source>
</reference>
<dbReference type="AlphaFoldDB" id="A0AAN6WPP0"/>
<organism evidence="3 4">
    <name type="scientific">Podospora australis</name>
    <dbReference type="NCBI Taxonomy" id="1536484"/>
    <lineage>
        <taxon>Eukaryota</taxon>
        <taxon>Fungi</taxon>
        <taxon>Dikarya</taxon>
        <taxon>Ascomycota</taxon>
        <taxon>Pezizomycotina</taxon>
        <taxon>Sordariomycetes</taxon>
        <taxon>Sordariomycetidae</taxon>
        <taxon>Sordariales</taxon>
        <taxon>Podosporaceae</taxon>
        <taxon>Podospora</taxon>
    </lineage>
</organism>
<protein>
    <submittedName>
        <fullName evidence="3">Uncharacterized protein</fullName>
    </submittedName>
</protein>